<protein>
    <recommendedName>
        <fullName evidence="4">DUF1579 domain-containing protein</fullName>
    </recommendedName>
</protein>
<evidence type="ECO:0000256" key="1">
    <source>
        <dbReference type="SAM" id="MobiDB-lite"/>
    </source>
</evidence>
<dbReference type="OrthoDB" id="8481162at2"/>
<dbReference type="RefSeq" id="WP_007917145.1">
    <property type="nucleotide sequence ID" value="NZ_ADVG01000003.1"/>
</dbReference>
<comment type="caution">
    <text evidence="2">The sequence shown here is derived from an EMBL/GenBank/DDBJ whole genome shotgun (WGS) entry which is preliminary data.</text>
</comment>
<dbReference type="STRING" id="485913.Krac_6262"/>
<dbReference type="EMBL" id="ADVG01000003">
    <property type="protein sequence ID" value="EFH85107.1"/>
    <property type="molecule type" value="Genomic_DNA"/>
</dbReference>
<name>D6TYN2_KTERA</name>
<proteinExistence type="predicted"/>
<sequence>MTKNENTSSMHMSRPQPDPALSRLEKLVGTWELKGRTLNSKEDNISGWSTFEWLPGEFFLQIRGEITFKGVRSQSVEIISYDPTSQTFPSNVYSDMSGNVLPYEWDVQGNIVTHWTKGAKYTGTLSEDGNTLDGGWRPDEGAEVTDGAAYDATMTRVQDRK</sequence>
<feature type="region of interest" description="Disordered" evidence="1">
    <location>
        <begin position="131"/>
        <end position="161"/>
    </location>
</feature>
<dbReference type="InterPro" id="IPR011473">
    <property type="entry name" value="DUF1579"/>
</dbReference>
<dbReference type="AlphaFoldDB" id="D6TYN2"/>
<dbReference type="Pfam" id="PF07617">
    <property type="entry name" value="DUF1579"/>
    <property type="match status" value="1"/>
</dbReference>
<dbReference type="InParanoid" id="D6TYN2"/>
<keyword evidence="3" id="KW-1185">Reference proteome</keyword>
<dbReference type="eggNOG" id="ENOG5032XK4">
    <property type="taxonomic scope" value="Bacteria"/>
</dbReference>
<evidence type="ECO:0000313" key="3">
    <source>
        <dbReference type="Proteomes" id="UP000004508"/>
    </source>
</evidence>
<organism evidence="2 3">
    <name type="scientific">Ktedonobacter racemifer DSM 44963</name>
    <dbReference type="NCBI Taxonomy" id="485913"/>
    <lineage>
        <taxon>Bacteria</taxon>
        <taxon>Bacillati</taxon>
        <taxon>Chloroflexota</taxon>
        <taxon>Ktedonobacteria</taxon>
        <taxon>Ktedonobacterales</taxon>
        <taxon>Ktedonobacteraceae</taxon>
        <taxon>Ktedonobacter</taxon>
    </lineage>
</organism>
<accession>D6TYN2</accession>
<gene>
    <name evidence="2" type="ORF">Krac_6262</name>
</gene>
<evidence type="ECO:0008006" key="4">
    <source>
        <dbReference type="Google" id="ProtNLM"/>
    </source>
</evidence>
<dbReference type="Proteomes" id="UP000004508">
    <property type="component" value="Unassembled WGS sequence"/>
</dbReference>
<evidence type="ECO:0000313" key="2">
    <source>
        <dbReference type="EMBL" id="EFH85107.1"/>
    </source>
</evidence>
<reference evidence="2 3" key="1">
    <citation type="journal article" date="2011" name="Stand. Genomic Sci.">
        <title>Non-contiguous finished genome sequence and contextual data of the filamentous soil bacterium Ktedonobacter racemifer type strain (SOSP1-21).</title>
        <authorList>
            <person name="Chang Y.J."/>
            <person name="Land M."/>
            <person name="Hauser L."/>
            <person name="Chertkov O."/>
            <person name="Del Rio T.G."/>
            <person name="Nolan M."/>
            <person name="Copeland A."/>
            <person name="Tice H."/>
            <person name="Cheng J.F."/>
            <person name="Lucas S."/>
            <person name="Han C."/>
            <person name="Goodwin L."/>
            <person name="Pitluck S."/>
            <person name="Ivanova N."/>
            <person name="Ovchinikova G."/>
            <person name="Pati A."/>
            <person name="Chen A."/>
            <person name="Palaniappan K."/>
            <person name="Mavromatis K."/>
            <person name="Liolios K."/>
            <person name="Brettin T."/>
            <person name="Fiebig A."/>
            <person name="Rohde M."/>
            <person name="Abt B."/>
            <person name="Goker M."/>
            <person name="Detter J.C."/>
            <person name="Woyke T."/>
            <person name="Bristow J."/>
            <person name="Eisen J.A."/>
            <person name="Markowitz V."/>
            <person name="Hugenholtz P."/>
            <person name="Kyrpides N.C."/>
            <person name="Klenk H.P."/>
            <person name="Lapidus A."/>
        </authorList>
    </citation>
    <scope>NUCLEOTIDE SEQUENCE [LARGE SCALE GENOMIC DNA]</scope>
    <source>
        <strain evidence="3">DSM 44963</strain>
    </source>
</reference>